<dbReference type="HOGENOM" id="CLU_2976833_0_0_0"/>
<accession>L0DJY4</accession>
<proteinExistence type="predicted"/>
<sequence length="58" mass="6507">MELSGEAAFGTGQDNDRRRLDDFIADYRKSPNAGDEMGTVIEITTSPMDKAMIRDHEM</sequence>
<dbReference type="RefSeq" id="WP_015248261.1">
    <property type="nucleotide sequence ID" value="NC_019892.1"/>
</dbReference>
<dbReference type="EMBL" id="CP003364">
    <property type="protein sequence ID" value="AGA29155.1"/>
    <property type="molecule type" value="Genomic_DNA"/>
</dbReference>
<dbReference type="Proteomes" id="UP000010798">
    <property type="component" value="Chromosome"/>
</dbReference>
<dbReference type="KEGG" id="saci:Sinac_5000"/>
<dbReference type="STRING" id="886293.Sinac_5000"/>
<evidence type="ECO:0000313" key="1">
    <source>
        <dbReference type="EMBL" id="AGA29155.1"/>
    </source>
</evidence>
<gene>
    <name evidence="1" type="ordered locus">Sinac_5000</name>
</gene>
<organism evidence="1 2">
    <name type="scientific">Singulisphaera acidiphila (strain ATCC BAA-1392 / DSM 18658 / VKM B-2454 / MOB10)</name>
    <dbReference type="NCBI Taxonomy" id="886293"/>
    <lineage>
        <taxon>Bacteria</taxon>
        <taxon>Pseudomonadati</taxon>
        <taxon>Planctomycetota</taxon>
        <taxon>Planctomycetia</taxon>
        <taxon>Isosphaerales</taxon>
        <taxon>Isosphaeraceae</taxon>
        <taxon>Singulisphaera</taxon>
    </lineage>
</organism>
<name>L0DJY4_SINAD</name>
<dbReference type="AlphaFoldDB" id="L0DJY4"/>
<evidence type="ECO:0000313" key="2">
    <source>
        <dbReference type="Proteomes" id="UP000010798"/>
    </source>
</evidence>
<reference evidence="1 2" key="1">
    <citation type="submission" date="2012-02" db="EMBL/GenBank/DDBJ databases">
        <title>Complete sequence of chromosome of Singulisphaera acidiphila DSM 18658.</title>
        <authorList>
            <consortium name="US DOE Joint Genome Institute (JGI-PGF)"/>
            <person name="Lucas S."/>
            <person name="Copeland A."/>
            <person name="Lapidus A."/>
            <person name="Glavina del Rio T."/>
            <person name="Dalin E."/>
            <person name="Tice H."/>
            <person name="Bruce D."/>
            <person name="Goodwin L."/>
            <person name="Pitluck S."/>
            <person name="Peters L."/>
            <person name="Ovchinnikova G."/>
            <person name="Chertkov O."/>
            <person name="Kyrpides N."/>
            <person name="Mavromatis K."/>
            <person name="Ivanova N."/>
            <person name="Brettin T."/>
            <person name="Detter J.C."/>
            <person name="Han C."/>
            <person name="Larimer F."/>
            <person name="Land M."/>
            <person name="Hauser L."/>
            <person name="Markowitz V."/>
            <person name="Cheng J.-F."/>
            <person name="Hugenholtz P."/>
            <person name="Woyke T."/>
            <person name="Wu D."/>
            <person name="Tindall B."/>
            <person name="Pomrenke H."/>
            <person name="Brambilla E."/>
            <person name="Klenk H.-P."/>
            <person name="Eisen J.A."/>
        </authorList>
    </citation>
    <scope>NUCLEOTIDE SEQUENCE [LARGE SCALE GENOMIC DNA]</scope>
    <source>
        <strain evidence="2">ATCC BAA-1392 / DSM 18658 / VKM B-2454 / MOB10</strain>
    </source>
</reference>
<protein>
    <submittedName>
        <fullName evidence="1">Uncharacterized protein</fullName>
    </submittedName>
</protein>
<keyword evidence="2" id="KW-1185">Reference proteome</keyword>